<gene>
    <name evidence="1" type="ORF">WH47_05194</name>
</gene>
<dbReference type="Proteomes" id="UP000053825">
    <property type="component" value="Unassembled WGS sequence"/>
</dbReference>
<dbReference type="EMBL" id="KQ414736">
    <property type="protein sequence ID" value="KOC62102.1"/>
    <property type="molecule type" value="Genomic_DNA"/>
</dbReference>
<name>A0A0L7QTW4_9HYME</name>
<accession>A0A0L7QTW4</accession>
<organism evidence="1 2">
    <name type="scientific">Habropoda laboriosa</name>
    <dbReference type="NCBI Taxonomy" id="597456"/>
    <lineage>
        <taxon>Eukaryota</taxon>
        <taxon>Metazoa</taxon>
        <taxon>Ecdysozoa</taxon>
        <taxon>Arthropoda</taxon>
        <taxon>Hexapoda</taxon>
        <taxon>Insecta</taxon>
        <taxon>Pterygota</taxon>
        <taxon>Neoptera</taxon>
        <taxon>Endopterygota</taxon>
        <taxon>Hymenoptera</taxon>
        <taxon>Apocrita</taxon>
        <taxon>Aculeata</taxon>
        <taxon>Apoidea</taxon>
        <taxon>Anthophila</taxon>
        <taxon>Apidae</taxon>
        <taxon>Habropoda</taxon>
    </lineage>
</organism>
<keyword evidence="2" id="KW-1185">Reference proteome</keyword>
<proteinExistence type="predicted"/>
<protein>
    <submittedName>
        <fullName evidence="1">Uncharacterized protein</fullName>
    </submittedName>
</protein>
<evidence type="ECO:0000313" key="1">
    <source>
        <dbReference type="EMBL" id="KOC62102.1"/>
    </source>
</evidence>
<dbReference type="AlphaFoldDB" id="A0A0L7QTW4"/>
<reference evidence="1 2" key="1">
    <citation type="submission" date="2015-07" db="EMBL/GenBank/DDBJ databases">
        <title>The genome of Habropoda laboriosa.</title>
        <authorList>
            <person name="Pan H."/>
            <person name="Kapheim K."/>
        </authorList>
    </citation>
    <scope>NUCLEOTIDE SEQUENCE [LARGE SCALE GENOMIC DNA]</scope>
    <source>
        <strain evidence="1">0110345459</strain>
    </source>
</reference>
<sequence>MIRNMAQSGKPKIWYPKEDYRLPADDGISMSTTSGSSNCGSSKEIRAMVYQGTRVKQQGDLFILQPSRMVIVESNHTRYRFIPNYDFAVLRRENGNEV</sequence>
<evidence type="ECO:0000313" key="2">
    <source>
        <dbReference type="Proteomes" id="UP000053825"/>
    </source>
</evidence>